<feature type="compositionally biased region" description="Gly residues" evidence="1">
    <location>
        <begin position="189"/>
        <end position="199"/>
    </location>
</feature>
<reference evidence="2 3" key="1">
    <citation type="submission" date="2022-10" db="EMBL/GenBank/DDBJ databases">
        <authorList>
            <person name="Xie J."/>
            <person name="Shen N."/>
        </authorList>
    </citation>
    <scope>NUCLEOTIDE SEQUENCE [LARGE SCALE GENOMIC DNA]</scope>
    <source>
        <strain evidence="2 3">YIM65594</strain>
    </source>
</reference>
<organism evidence="2 3">
    <name type="scientific">Streptomyces endophyticus</name>
    <dbReference type="NCBI Taxonomy" id="714166"/>
    <lineage>
        <taxon>Bacteria</taxon>
        <taxon>Bacillati</taxon>
        <taxon>Actinomycetota</taxon>
        <taxon>Actinomycetes</taxon>
        <taxon>Kitasatosporales</taxon>
        <taxon>Streptomycetaceae</taxon>
        <taxon>Streptomyces</taxon>
    </lineage>
</organism>
<feature type="region of interest" description="Disordered" evidence="1">
    <location>
        <begin position="152"/>
        <end position="199"/>
    </location>
</feature>
<evidence type="ECO:0000313" key="2">
    <source>
        <dbReference type="EMBL" id="MEB8342513.1"/>
    </source>
</evidence>
<evidence type="ECO:0000256" key="1">
    <source>
        <dbReference type="SAM" id="MobiDB-lite"/>
    </source>
</evidence>
<accession>A0ABU6FEZ3</accession>
<gene>
    <name evidence="2" type="ORF">OKJ99_33965</name>
</gene>
<dbReference type="Proteomes" id="UP001354931">
    <property type="component" value="Unassembled WGS sequence"/>
</dbReference>
<evidence type="ECO:0000313" key="3">
    <source>
        <dbReference type="Proteomes" id="UP001354931"/>
    </source>
</evidence>
<proteinExistence type="predicted"/>
<name>A0ABU6FEZ3_9ACTN</name>
<dbReference type="RefSeq" id="WP_326022022.1">
    <property type="nucleotide sequence ID" value="NZ_JAOZYC010000165.1"/>
</dbReference>
<keyword evidence="3" id="KW-1185">Reference proteome</keyword>
<protein>
    <submittedName>
        <fullName evidence="2">Uncharacterized protein</fullName>
    </submittedName>
</protein>
<comment type="caution">
    <text evidence="2">The sequence shown here is derived from an EMBL/GenBank/DDBJ whole genome shotgun (WGS) entry which is preliminary data.</text>
</comment>
<dbReference type="EMBL" id="JAOZYC010000165">
    <property type="protein sequence ID" value="MEB8342513.1"/>
    <property type="molecule type" value="Genomic_DNA"/>
</dbReference>
<sequence>MRRPARRAQRAFRAASPWTRGRRTASCSRIEANLGRGFDDLELTGLESGHAGLTETFAEFCDQWGWGVRSLMRDANELAHGLGLSAGLYHEQEQYVSTTLKSAYTAAGGNPYLSEEEVARQSWSDTLKSPVTQSLNPEYAAESAPGALQQAEAAWDQAGENAKSSPLLGAAEALSGRDTDVDWQWDGAPGTGDGTAGRN</sequence>